<dbReference type="GO" id="GO:0047480">
    <property type="term" value="F:UDP-N-acetylmuramoyl-tripeptide-D-alanyl-D-alanine ligase activity"/>
    <property type="evidence" value="ECO:0007669"/>
    <property type="project" value="UniProtKB-UniRule"/>
</dbReference>
<protein>
    <recommendedName>
        <fullName evidence="10 11">UDP-N-acetylmuramoyl-tripeptide--D-alanyl-D-alanine ligase</fullName>
        <ecNumber evidence="10 11">6.3.2.10</ecNumber>
    </recommendedName>
    <alternativeName>
        <fullName evidence="10">D-alanyl-D-alanine-adding enzyme</fullName>
    </alternativeName>
</protein>
<keyword evidence="4 10" id="KW-0547">Nucleotide-binding</keyword>
<keyword evidence="5 10" id="KW-0067">ATP-binding</keyword>
<evidence type="ECO:0000256" key="11">
    <source>
        <dbReference type="RuleBase" id="RU004136"/>
    </source>
</evidence>
<comment type="subcellular location">
    <subcellularLocation>
        <location evidence="10 11">Cytoplasm</location>
    </subcellularLocation>
</comment>
<dbReference type="InterPro" id="IPR005863">
    <property type="entry name" value="UDP-N-AcMur_synth"/>
</dbReference>
<evidence type="ECO:0000256" key="8">
    <source>
        <dbReference type="ARBA" id="ARBA00023306"/>
    </source>
</evidence>
<dbReference type="GO" id="GO:0051301">
    <property type="term" value="P:cell division"/>
    <property type="evidence" value="ECO:0007669"/>
    <property type="project" value="UniProtKB-KW"/>
</dbReference>
<comment type="function">
    <text evidence="10 11">Involved in cell wall formation. Catalyzes the final step in the synthesis of UDP-N-acetylmuramoyl-pentapeptide, the precursor of murein.</text>
</comment>
<dbReference type="EC" id="6.3.2.10" evidence="10 11"/>
<dbReference type="Gene3D" id="3.90.190.20">
    <property type="entry name" value="Mur ligase, C-terminal domain"/>
    <property type="match status" value="1"/>
</dbReference>
<organism evidence="15 16">
    <name type="scientific">Velamenicoccus archaeovorus</name>
    <dbReference type="NCBI Taxonomy" id="1930593"/>
    <lineage>
        <taxon>Bacteria</taxon>
        <taxon>Pseudomonadati</taxon>
        <taxon>Candidatus Omnitrophota</taxon>
        <taxon>Candidatus Velamenicoccus</taxon>
    </lineage>
</organism>
<dbReference type="UniPathway" id="UPA00219"/>
<keyword evidence="9 10" id="KW-0961">Cell wall biogenesis/degradation</keyword>
<feature type="binding site" evidence="10">
    <location>
        <begin position="112"/>
        <end position="118"/>
    </location>
    <ligand>
        <name>ATP</name>
        <dbReference type="ChEBI" id="CHEBI:30616"/>
    </ligand>
</feature>
<keyword evidence="3 10" id="KW-0132">Cell division</keyword>
<dbReference type="PANTHER" id="PTHR43024">
    <property type="entry name" value="UDP-N-ACETYLMURAMOYL-TRIPEPTIDE--D-ALANYL-D-ALANINE LIGASE"/>
    <property type="match status" value="1"/>
</dbReference>
<keyword evidence="8 10" id="KW-0131">Cell cycle</keyword>
<comment type="pathway">
    <text evidence="10 11">Cell wall biogenesis; peptidoglycan biosynthesis.</text>
</comment>
<dbReference type="InterPro" id="IPR051046">
    <property type="entry name" value="MurCDEF_CellWall_CoF430Synth"/>
</dbReference>
<dbReference type="HAMAP" id="MF_02019">
    <property type="entry name" value="MurF"/>
    <property type="match status" value="1"/>
</dbReference>
<dbReference type="SUPFAM" id="SSF53244">
    <property type="entry name" value="MurD-like peptide ligases, peptide-binding domain"/>
    <property type="match status" value="1"/>
</dbReference>
<evidence type="ECO:0000256" key="2">
    <source>
        <dbReference type="ARBA" id="ARBA00022598"/>
    </source>
</evidence>
<dbReference type="RefSeq" id="WP_164908884.1">
    <property type="nucleotide sequence ID" value="NZ_CP019384.1"/>
</dbReference>
<evidence type="ECO:0000256" key="7">
    <source>
        <dbReference type="ARBA" id="ARBA00022984"/>
    </source>
</evidence>
<evidence type="ECO:0000256" key="3">
    <source>
        <dbReference type="ARBA" id="ARBA00022618"/>
    </source>
</evidence>
<proteinExistence type="inferred from homology"/>
<dbReference type="InterPro" id="IPR036565">
    <property type="entry name" value="Mur-like_cat_sf"/>
</dbReference>
<evidence type="ECO:0000256" key="4">
    <source>
        <dbReference type="ARBA" id="ARBA00022741"/>
    </source>
</evidence>
<dbReference type="GO" id="GO:0005737">
    <property type="term" value="C:cytoplasm"/>
    <property type="evidence" value="ECO:0007669"/>
    <property type="project" value="UniProtKB-SubCell"/>
</dbReference>
<dbReference type="AlphaFoldDB" id="A0A410P5C2"/>
<comment type="similarity">
    <text evidence="10">Belongs to the MurCDEF family. MurF subfamily.</text>
</comment>
<dbReference type="Pfam" id="PF08245">
    <property type="entry name" value="Mur_ligase_M"/>
    <property type="match status" value="1"/>
</dbReference>
<evidence type="ECO:0000256" key="6">
    <source>
        <dbReference type="ARBA" id="ARBA00022960"/>
    </source>
</evidence>
<dbReference type="Gene3D" id="3.40.1190.10">
    <property type="entry name" value="Mur-like, catalytic domain"/>
    <property type="match status" value="1"/>
</dbReference>
<dbReference type="SUPFAM" id="SSF63418">
    <property type="entry name" value="MurE/MurF N-terminal domain"/>
    <property type="match status" value="1"/>
</dbReference>
<keyword evidence="16" id="KW-1185">Reference proteome</keyword>
<dbReference type="GO" id="GO:0005524">
    <property type="term" value="F:ATP binding"/>
    <property type="evidence" value="ECO:0007669"/>
    <property type="project" value="UniProtKB-UniRule"/>
</dbReference>
<sequence length="457" mass="50921">MFNLKDILEATGGTLQSGTPKMRFAGVSIDSRTLKPKEIFLAIRGQNFDGHDFIPQALKQGAAGVIYSAAEKTPKVKKDVASVYVPNTVMALGALARYHRERFDIPVIAITGSSGKTTTKEMVAWVLSAKYKVHKNHGTQNNLIGVPLTLLSIQSQHDLCVIELGTNRKGEIHRLTQIAQPNLGIITNIGPAHLEFLENIKGVYKEKIELVRNLVSPGIALLNKSDIALARLSRVKTRPIFFYGINRDCEFNATEINYKPDGISFLFNNSHFMEIRHCALHNVSNAMAAIACGLFFGLEIGAIRERIRSFDSPEMRLKEIRLGRCTVIDDSYNSNPQSLKQAIDVLCRHSQEGGRKILVMGDMMELGSKSQEFHAYFGNYISKKPIDILVTMGSFSKWTSESARKSGMRTEAIVHCDDYPKVLEFLGANVREGDILLIKGSRAMKMERIVSFMKERG</sequence>
<dbReference type="InterPro" id="IPR000713">
    <property type="entry name" value="Mur_ligase_N"/>
</dbReference>
<keyword evidence="1 10" id="KW-0963">Cytoplasm</keyword>
<comment type="catalytic activity">
    <reaction evidence="10 11">
        <text>D-alanyl-D-alanine + UDP-N-acetyl-alpha-D-muramoyl-L-alanyl-gamma-D-glutamyl-meso-2,6-diaminopimelate + ATP = UDP-N-acetyl-alpha-D-muramoyl-L-alanyl-gamma-D-glutamyl-meso-2,6-diaminopimeloyl-D-alanyl-D-alanine + ADP + phosphate + H(+)</text>
        <dbReference type="Rhea" id="RHEA:28374"/>
        <dbReference type="ChEBI" id="CHEBI:15378"/>
        <dbReference type="ChEBI" id="CHEBI:30616"/>
        <dbReference type="ChEBI" id="CHEBI:43474"/>
        <dbReference type="ChEBI" id="CHEBI:57822"/>
        <dbReference type="ChEBI" id="CHEBI:61386"/>
        <dbReference type="ChEBI" id="CHEBI:83905"/>
        <dbReference type="ChEBI" id="CHEBI:456216"/>
        <dbReference type="EC" id="6.3.2.10"/>
    </reaction>
</comment>
<name>A0A410P5C2_VELA1</name>
<dbReference type="EMBL" id="CP019384">
    <property type="protein sequence ID" value="QAT17271.1"/>
    <property type="molecule type" value="Genomic_DNA"/>
</dbReference>
<dbReference type="GO" id="GO:0008766">
    <property type="term" value="F:UDP-N-acetylmuramoylalanyl-D-glutamyl-2,6-diaminopimelate-D-alanyl-D-alanine ligase activity"/>
    <property type="evidence" value="ECO:0007669"/>
    <property type="project" value="RHEA"/>
</dbReference>
<dbReference type="Pfam" id="PF02875">
    <property type="entry name" value="Mur_ligase_C"/>
    <property type="match status" value="1"/>
</dbReference>
<reference evidence="15 16" key="1">
    <citation type="submission" date="2017-01" db="EMBL/GenBank/DDBJ databases">
        <title>First insights into the biology of 'candidatus Vampirococcus archaeovorus'.</title>
        <authorList>
            <person name="Kizina J."/>
            <person name="Jordan S."/>
            <person name="Stueber K."/>
            <person name="Reinhardt R."/>
            <person name="Harder J."/>
        </authorList>
    </citation>
    <scope>NUCLEOTIDE SEQUENCE [LARGE SCALE GENOMIC DNA]</scope>
    <source>
        <strain evidence="15 16">LiM</strain>
    </source>
</reference>
<evidence type="ECO:0000259" key="14">
    <source>
        <dbReference type="Pfam" id="PF08245"/>
    </source>
</evidence>
<dbReference type="GO" id="GO:0071555">
    <property type="term" value="P:cell wall organization"/>
    <property type="evidence" value="ECO:0007669"/>
    <property type="project" value="UniProtKB-KW"/>
</dbReference>
<evidence type="ECO:0000313" key="16">
    <source>
        <dbReference type="Proteomes" id="UP000287243"/>
    </source>
</evidence>
<keyword evidence="7 10" id="KW-0573">Peptidoglycan synthesis</keyword>
<dbReference type="NCBIfam" id="TIGR01143">
    <property type="entry name" value="murF"/>
    <property type="match status" value="1"/>
</dbReference>
<dbReference type="Pfam" id="PF01225">
    <property type="entry name" value="Mur_ligase"/>
    <property type="match status" value="1"/>
</dbReference>
<evidence type="ECO:0000259" key="12">
    <source>
        <dbReference type="Pfam" id="PF01225"/>
    </source>
</evidence>
<evidence type="ECO:0000259" key="13">
    <source>
        <dbReference type="Pfam" id="PF02875"/>
    </source>
</evidence>
<accession>A0A410P5C2</accession>
<feature type="domain" description="Mur ligase C-terminal" evidence="13">
    <location>
        <begin position="316"/>
        <end position="442"/>
    </location>
</feature>
<keyword evidence="6 10" id="KW-0133">Cell shape</keyword>
<dbReference type="GO" id="GO:0008360">
    <property type="term" value="P:regulation of cell shape"/>
    <property type="evidence" value="ECO:0007669"/>
    <property type="project" value="UniProtKB-KW"/>
</dbReference>
<dbReference type="Gene3D" id="3.40.1390.10">
    <property type="entry name" value="MurE/MurF, N-terminal domain"/>
    <property type="match status" value="1"/>
</dbReference>
<dbReference type="PANTHER" id="PTHR43024:SF1">
    <property type="entry name" value="UDP-N-ACETYLMURAMOYL-TRIPEPTIDE--D-ALANYL-D-ALANINE LIGASE"/>
    <property type="match status" value="1"/>
</dbReference>
<dbReference type="Proteomes" id="UP000287243">
    <property type="component" value="Chromosome"/>
</dbReference>
<dbReference type="SUPFAM" id="SSF53623">
    <property type="entry name" value="MurD-like peptide ligases, catalytic domain"/>
    <property type="match status" value="1"/>
</dbReference>
<evidence type="ECO:0000256" key="9">
    <source>
        <dbReference type="ARBA" id="ARBA00023316"/>
    </source>
</evidence>
<feature type="domain" description="Mur ligase central" evidence="14">
    <location>
        <begin position="110"/>
        <end position="292"/>
    </location>
</feature>
<evidence type="ECO:0000256" key="1">
    <source>
        <dbReference type="ARBA" id="ARBA00022490"/>
    </source>
</evidence>
<dbReference type="GO" id="GO:0009252">
    <property type="term" value="P:peptidoglycan biosynthetic process"/>
    <property type="evidence" value="ECO:0007669"/>
    <property type="project" value="UniProtKB-UniRule"/>
</dbReference>
<dbReference type="InterPro" id="IPR036615">
    <property type="entry name" value="Mur_ligase_C_dom_sf"/>
</dbReference>
<gene>
    <name evidence="10" type="primary">murF</name>
    <name evidence="15" type="ORF">BU251_05770</name>
</gene>
<evidence type="ECO:0000256" key="10">
    <source>
        <dbReference type="HAMAP-Rule" id="MF_02019"/>
    </source>
</evidence>
<feature type="domain" description="Mur ligase N-terminal catalytic" evidence="12">
    <location>
        <begin position="25"/>
        <end position="99"/>
    </location>
</feature>
<dbReference type="InterPro" id="IPR035911">
    <property type="entry name" value="MurE/MurF_N"/>
</dbReference>
<keyword evidence="2 10" id="KW-0436">Ligase</keyword>
<dbReference type="KEGG" id="vai:BU251_05770"/>
<dbReference type="InterPro" id="IPR004101">
    <property type="entry name" value="Mur_ligase_C"/>
</dbReference>
<evidence type="ECO:0000256" key="5">
    <source>
        <dbReference type="ARBA" id="ARBA00022840"/>
    </source>
</evidence>
<evidence type="ECO:0000313" key="15">
    <source>
        <dbReference type="EMBL" id="QAT17271.1"/>
    </source>
</evidence>
<dbReference type="InterPro" id="IPR013221">
    <property type="entry name" value="Mur_ligase_cen"/>
</dbReference>